<dbReference type="PANTHER" id="PTHR41795">
    <property type="entry name" value="EXOPOLYSACCHARIDE SYNTHESIS PROTEIN"/>
    <property type="match status" value="1"/>
</dbReference>
<evidence type="ECO:0000313" key="2">
    <source>
        <dbReference type="EMBL" id="QJE73127.1"/>
    </source>
</evidence>
<reference evidence="2" key="1">
    <citation type="submission" date="2020-04" db="EMBL/GenBank/DDBJ databases">
        <title>A desert anoxygenic phototrophic bacterium fixes CO2 using RubisCO under aerobic conditions.</title>
        <authorList>
            <person name="Tang K."/>
        </authorList>
    </citation>
    <scope>NUCLEOTIDE SEQUENCE [LARGE SCALE GENOMIC DNA]</scope>
    <source>
        <strain evidence="2">MIMtkB3</strain>
    </source>
</reference>
<sequence length="219" mass="23330">MPMRQPEPRTSDILLAFLAGDGPDAPASPTGVPADRVSIGMLIDGMGERAYGLLMLLCALPNCVPGPPGVSTVTGMPILLFAFQMLLGSPRPWLPRFLRDRSFARSDMLTMVNKALPYMRRVERVAKPRLPGMVAGLAERVAGAVVLFLSVILVLPVPLGNLFPAVAIAIMAIALLERDGLVMLIGYVAAAASTVVAATSIYVVVKLIILGIRHFFLGE</sequence>
<proteinExistence type="predicted"/>
<dbReference type="PANTHER" id="PTHR41795:SF1">
    <property type="entry name" value="EXOPOLYSACCHARIDE SYNTHESIS PROTEIN"/>
    <property type="match status" value="1"/>
</dbReference>
<keyword evidence="1" id="KW-0472">Membrane</keyword>
<accession>A0A858R6V6</accession>
<gene>
    <name evidence="2" type="ORF">HHL28_08555</name>
</gene>
<dbReference type="Proteomes" id="UP000501891">
    <property type="component" value="Chromosome"/>
</dbReference>
<dbReference type="AlphaFoldDB" id="A0A858R6V6"/>
<evidence type="ECO:0000256" key="1">
    <source>
        <dbReference type="SAM" id="Phobius"/>
    </source>
</evidence>
<keyword evidence="1" id="KW-1133">Transmembrane helix</keyword>
<dbReference type="EMBL" id="CP051775">
    <property type="protein sequence ID" value="QJE73127.1"/>
    <property type="molecule type" value="Genomic_DNA"/>
</dbReference>
<name>A0A858R6V6_9PROT</name>
<dbReference type="Pfam" id="PF06055">
    <property type="entry name" value="ExoD"/>
    <property type="match status" value="1"/>
</dbReference>
<dbReference type="KEGG" id="acru:HHL28_08555"/>
<evidence type="ECO:0000313" key="3">
    <source>
        <dbReference type="Proteomes" id="UP000501891"/>
    </source>
</evidence>
<organism evidence="2 3">
    <name type="scientific">Aerophototrophica crusticola</name>
    <dbReference type="NCBI Taxonomy" id="1709002"/>
    <lineage>
        <taxon>Bacteria</taxon>
        <taxon>Pseudomonadati</taxon>
        <taxon>Pseudomonadota</taxon>
        <taxon>Alphaproteobacteria</taxon>
        <taxon>Rhodospirillales</taxon>
        <taxon>Rhodospirillaceae</taxon>
        <taxon>Aerophototrophica</taxon>
    </lineage>
</organism>
<keyword evidence="3" id="KW-1185">Reference proteome</keyword>
<keyword evidence="1" id="KW-0812">Transmembrane</keyword>
<feature type="transmembrane region" description="Helical" evidence="1">
    <location>
        <begin position="188"/>
        <end position="212"/>
    </location>
</feature>
<protein>
    <submittedName>
        <fullName evidence="2">Exopolysaccharide biosynthesis protein</fullName>
    </submittedName>
</protein>
<dbReference type="InterPro" id="IPR010331">
    <property type="entry name" value="ExoD"/>
</dbReference>